<evidence type="ECO:0000256" key="1">
    <source>
        <dbReference type="SAM" id="SignalP"/>
    </source>
</evidence>
<dbReference type="Pfam" id="PF20448">
    <property type="entry name" value="DUF6705"/>
    <property type="match status" value="1"/>
</dbReference>
<organism evidence="3 4">
    <name type="scientific">Bizionia myxarmorum</name>
    <dbReference type="NCBI Taxonomy" id="291186"/>
    <lineage>
        <taxon>Bacteria</taxon>
        <taxon>Pseudomonadati</taxon>
        <taxon>Bacteroidota</taxon>
        <taxon>Flavobacteriia</taxon>
        <taxon>Flavobacteriales</taxon>
        <taxon>Flavobacteriaceae</taxon>
        <taxon>Bizionia</taxon>
    </lineage>
</organism>
<dbReference type="AlphaFoldDB" id="A0A5D0RBI5"/>
<evidence type="ECO:0000313" key="4">
    <source>
        <dbReference type="Proteomes" id="UP000323720"/>
    </source>
</evidence>
<keyword evidence="4" id="KW-1185">Reference proteome</keyword>
<evidence type="ECO:0000313" key="3">
    <source>
        <dbReference type="EMBL" id="TYB78449.1"/>
    </source>
</evidence>
<keyword evidence="1" id="KW-0732">Signal</keyword>
<dbReference type="RefSeq" id="WP_148402187.1">
    <property type="nucleotide sequence ID" value="NZ_VSKK01000001.1"/>
</dbReference>
<comment type="caution">
    <text evidence="3">The sequence shown here is derived from an EMBL/GenBank/DDBJ whole genome shotgun (WGS) entry which is preliminary data.</text>
</comment>
<feature type="signal peptide" evidence="1">
    <location>
        <begin position="1"/>
        <end position="20"/>
    </location>
</feature>
<evidence type="ECO:0000259" key="2">
    <source>
        <dbReference type="Pfam" id="PF20448"/>
    </source>
</evidence>
<dbReference type="OrthoDB" id="1261237at2"/>
<feature type="domain" description="DUF6705" evidence="2">
    <location>
        <begin position="1"/>
        <end position="199"/>
    </location>
</feature>
<accession>A0A5D0RBI5</accession>
<dbReference type="EMBL" id="VSKK01000001">
    <property type="protein sequence ID" value="TYB78449.1"/>
    <property type="molecule type" value="Genomic_DNA"/>
</dbReference>
<feature type="chain" id="PRO_5022785864" description="DUF6705 domain-containing protein" evidence="1">
    <location>
        <begin position="21"/>
        <end position="199"/>
    </location>
</feature>
<gene>
    <name evidence="3" type="ORF">ES674_01315</name>
</gene>
<proteinExistence type="predicted"/>
<reference evidence="3 4" key="1">
    <citation type="submission" date="2019-08" db="EMBL/GenBank/DDBJ databases">
        <title>Genomes of Antarctic Bizionia species.</title>
        <authorList>
            <person name="Bowman J.P."/>
        </authorList>
    </citation>
    <scope>NUCLEOTIDE SEQUENCE [LARGE SCALE GENOMIC DNA]</scope>
    <source>
        <strain evidence="3 4">ADA-4</strain>
    </source>
</reference>
<name>A0A5D0RBI5_9FLAO</name>
<protein>
    <recommendedName>
        <fullName evidence="2">DUF6705 domain-containing protein</fullName>
    </recommendedName>
</protein>
<dbReference type="Proteomes" id="UP000323720">
    <property type="component" value="Unassembled WGS sequence"/>
</dbReference>
<dbReference type="InterPro" id="IPR046551">
    <property type="entry name" value="DUF6705"/>
</dbReference>
<dbReference type="PROSITE" id="PS51257">
    <property type="entry name" value="PROKAR_LIPOPROTEIN"/>
    <property type="match status" value="1"/>
</dbReference>
<sequence length="199" mass="22826">MKTPIYIILLFIFSIVSCNAQSPVLPLYNQNEIINGAYYKDTENELDKFVGTWINTNGNTSLTVIFEKKLQVYNDEWYEDLLIGEYRYTVNGREIVNTFLDLNIADPNYHSIAGNEIIFKNDRPSCSECTPTERRILMFFDDSDPQRKHLSSYLAIRYVDVNGLEKIEAKLVSIGTTATLEGSPTEPRVPYGDYVLVKQ</sequence>